<accession>J3M5E5</accession>
<proteinExistence type="predicted"/>
<reference evidence="2" key="1">
    <citation type="journal article" date="2013" name="Nat. Commun.">
        <title>Whole-genome sequencing of Oryza brachyantha reveals mechanisms underlying Oryza genome evolution.</title>
        <authorList>
            <person name="Chen J."/>
            <person name="Huang Q."/>
            <person name="Gao D."/>
            <person name="Wang J."/>
            <person name="Lang Y."/>
            <person name="Liu T."/>
            <person name="Li B."/>
            <person name="Bai Z."/>
            <person name="Luis Goicoechea J."/>
            <person name="Liang C."/>
            <person name="Chen C."/>
            <person name="Zhang W."/>
            <person name="Sun S."/>
            <person name="Liao Y."/>
            <person name="Zhang X."/>
            <person name="Yang L."/>
            <person name="Song C."/>
            <person name="Wang M."/>
            <person name="Shi J."/>
            <person name="Liu G."/>
            <person name="Liu J."/>
            <person name="Zhou H."/>
            <person name="Zhou W."/>
            <person name="Yu Q."/>
            <person name="An N."/>
            <person name="Chen Y."/>
            <person name="Cai Q."/>
            <person name="Wang B."/>
            <person name="Liu B."/>
            <person name="Min J."/>
            <person name="Huang Y."/>
            <person name="Wu H."/>
            <person name="Li Z."/>
            <person name="Zhang Y."/>
            <person name="Yin Y."/>
            <person name="Song W."/>
            <person name="Jiang J."/>
            <person name="Jackson S.A."/>
            <person name="Wing R.A."/>
            <person name="Wang J."/>
            <person name="Chen M."/>
        </authorList>
    </citation>
    <scope>NUCLEOTIDE SEQUENCE [LARGE SCALE GENOMIC DNA]</scope>
    <source>
        <strain evidence="2">cv. IRGC 101232</strain>
    </source>
</reference>
<keyword evidence="1" id="KW-0732">Signal</keyword>
<dbReference type="Proteomes" id="UP000006038">
    <property type="component" value="Chromosome 5"/>
</dbReference>
<evidence type="ECO:0000313" key="2">
    <source>
        <dbReference type="EnsemblPlants" id="OB05G18190.1"/>
    </source>
</evidence>
<dbReference type="AlphaFoldDB" id="J3M5E5"/>
<evidence type="ECO:0000313" key="3">
    <source>
        <dbReference type="Proteomes" id="UP000006038"/>
    </source>
</evidence>
<dbReference type="EnsemblPlants" id="OB05G18190.1">
    <property type="protein sequence ID" value="OB05G18190.1"/>
    <property type="gene ID" value="OB05G18190"/>
</dbReference>
<evidence type="ECO:0000256" key="1">
    <source>
        <dbReference type="SAM" id="SignalP"/>
    </source>
</evidence>
<protein>
    <submittedName>
        <fullName evidence="2">Uncharacterized protein</fullName>
    </submittedName>
</protein>
<name>J3M5E5_ORYBR</name>
<dbReference type="Gramene" id="OB05G18190.1">
    <property type="protein sequence ID" value="OB05G18190.1"/>
    <property type="gene ID" value="OB05G18190"/>
</dbReference>
<reference evidence="2" key="2">
    <citation type="submission" date="2013-04" db="UniProtKB">
        <authorList>
            <consortium name="EnsemblPlants"/>
        </authorList>
    </citation>
    <scope>IDENTIFICATION</scope>
</reference>
<sequence>MVPSVHLLKTLGTCLLPCCVSLALSVPVSFLADVAYKPEELFVKTRKCEPDAGGDVVRECESYYYVYSKT</sequence>
<feature type="chain" id="PRO_5003773468" evidence="1">
    <location>
        <begin position="26"/>
        <end position="70"/>
    </location>
</feature>
<keyword evidence="3" id="KW-1185">Reference proteome</keyword>
<dbReference type="HOGENOM" id="CLU_2761837_0_0_1"/>
<organism evidence="2">
    <name type="scientific">Oryza brachyantha</name>
    <name type="common">malo sina</name>
    <dbReference type="NCBI Taxonomy" id="4533"/>
    <lineage>
        <taxon>Eukaryota</taxon>
        <taxon>Viridiplantae</taxon>
        <taxon>Streptophyta</taxon>
        <taxon>Embryophyta</taxon>
        <taxon>Tracheophyta</taxon>
        <taxon>Spermatophyta</taxon>
        <taxon>Magnoliopsida</taxon>
        <taxon>Liliopsida</taxon>
        <taxon>Poales</taxon>
        <taxon>Poaceae</taxon>
        <taxon>BOP clade</taxon>
        <taxon>Oryzoideae</taxon>
        <taxon>Oryzeae</taxon>
        <taxon>Oryzinae</taxon>
        <taxon>Oryza</taxon>
    </lineage>
</organism>
<feature type="signal peptide" evidence="1">
    <location>
        <begin position="1"/>
        <end position="25"/>
    </location>
</feature>